<protein>
    <submittedName>
        <fullName evidence="3">Uncharacterized protein</fullName>
    </submittedName>
</protein>
<gene>
    <name evidence="3" type="ORF">RZN69_00650</name>
</gene>
<dbReference type="EMBL" id="CP136920">
    <property type="protein sequence ID" value="WOO41577.1"/>
    <property type="molecule type" value="Genomic_DNA"/>
</dbReference>
<proteinExistence type="predicted"/>
<dbReference type="AlphaFoldDB" id="A0AAQ3LAA8"/>
<evidence type="ECO:0000313" key="3">
    <source>
        <dbReference type="EMBL" id="WOO41577.1"/>
    </source>
</evidence>
<organism evidence="3 4">
    <name type="scientific">Rubellicoccus peritrichatus</name>
    <dbReference type="NCBI Taxonomy" id="3080537"/>
    <lineage>
        <taxon>Bacteria</taxon>
        <taxon>Pseudomonadati</taxon>
        <taxon>Verrucomicrobiota</taxon>
        <taxon>Opitutia</taxon>
        <taxon>Puniceicoccales</taxon>
        <taxon>Cerasicoccaceae</taxon>
        <taxon>Rubellicoccus</taxon>
    </lineage>
</organism>
<dbReference type="RefSeq" id="WP_317834061.1">
    <property type="nucleotide sequence ID" value="NZ_CP136920.1"/>
</dbReference>
<sequence>MILKEPKQNLNSLNCVSLYSHETYSKKSVEGFGKAKRSFSGSIGAGLLSNGRSKPKGNTTRFASRKSAGNKENQPTTSSFLITGALVVVFTAAICFTLILIS</sequence>
<feature type="transmembrane region" description="Helical" evidence="2">
    <location>
        <begin position="80"/>
        <end position="101"/>
    </location>
</feature>
<dbReference type="KEGG" id="puo:RZN69_00650"/>
<evidence type="ECO:0000313" key="4">
    <source>
        <dbReference type="Proteomes" id="UP001304300"/>
    </source>
</evidence>
<feature type="region of interest" description="Disordered" evidence="1">
    <location>
        <begin position="41"/>
        <end position="76"/>
    </location>
</feature>
<keyword evidence="2" id="KW-1133">Transmembrane helix</keyword>
<name>A0AAQ3LAA8_9BACT</name>
<keyword evidence="4" id="KW-1185">Reference proteome</keyword>
<reference evidence="3 4" key="1">
    <citation type="submission" date="2023-10" db="EMBL/GenBank/DDBJ databases">
        <title>Rubellicoccus peritrichatus gen. nov., sp. nov., isolated from an algae of coral reef tank.</title>
        <authorList>
            <person name="Luo J."/>
        </authorList>
    </citation>
    <scope>NUCLEOTIDE SEQUENCE [LARGE SCALE GENOMIC DNA]</scope>
    <source>
        <strain evidence="3 4">CR14</strain>
    </source>
</reference>
<keyword evidence="2" id="KW-0472">Membrane</keyword>
<keyword evidence="2" id="KW-0812">Transmembrane</keyword>
<dbReference type="Proteomes" id="UP001304300">
    <property type="component" value="Chromosome"/>
</dbReference>
<evidence type="ECO:0000256" key="2">
    <source>
        <dbReference type="SAM" id="Phobius"/>
    </source>
</evidence>
<feature type="compositionally biased region" description="Polar residues" evidence="1">
    <location>
        <begin position="50"/>
        <end position="62"/>
    </location>
</feature>
<evidence type="ECO:0000256" key="1">
    <source>
        <dbReference type="SAM" id="MobiDB-lite"/>
    </source>
</evidence>
<accession>A0AAQ3LAA8</accession>